<proteinExistence type="predicted"/>
<protein>
    <submittedName>
        <fullName evidence="1">Uncharacterized protein</fullName>
    </submittedName>
</protein>
<dbReference type="Proteomes" id="UP000225538">
    <property type="component" value="Segment"/>
</dbReference>
<accession>A0A143FJX8</accession>
<evidence type="ECO:0000313" key="2">
    <source>
        <dbReference type="Proteomes" id="UP000225538"/>
    </source>
</evidence>
<sequence length="73" mass="8721">MKTKEDWLTETIEKIYRFMDLGMIEEAIEYSLSQACTPQYIIVEAMAIVHHELYEQQVLEELSLERELKLKNN</sequence>
<reference evidence="1 2" key="1">
    <citation type="submission" date="2016-02" db="EMBL/GenBank/DDBJ databases">
        <authorList>
            <person name="Wen L."/>
            <person name="He K."/>
            <person name="Yang H."/>
        </authorList>
    </citation>
    <scope>NUCLEOTIDE SEQUENCE [LARGE SCALE GENOMIC DNA]</scope>
</reference>
<name>A0A143FJX8_9CAUD</name>
<organism evidence="1 2">
    <name type="scientific">Bacillus phage Vinny</name>
    <dbReference type="NCBI Taxonomy" id="1805955"/>
    <lineage>
        <taxon>Viruses</taxon>
        <taxon>Duplodnaviria</taxon>
        <taxon>Heunggongvirae</taxon>
        <taxon>Uroviricota</taxon>
        <taxon>Caudoviricetes</taxon>
        <taxon>Herelleviridae</taxon>
        <taxon>Bastillevirinae</taxon>
        <taxon>Bastillevirus</taxon>
        <taxon>Bastillevirus evoli</taxon>
    </lineage>
</organism>
<dbReference type="EMBL" id="KU737346">
    <property type="protein sequence ID" value="AMW62036.1"/>
    <property type="molecule type" value="Genomic_DNA"/>
</dbReference>
<evidence type="ECO:0000313" key="1">
    <source>
        <dbReference type="EMBL" id="AMW62036.1"/>
    </source>
</evidence>
<gene>
    <name evidence="1" type="ORF">DNAM5_293</name>
</gene>